<gene>
    <name evidence="1" type="ORF">SAMN02927925_01937</name>
</gene>
<protein>
    <submittedName>
        <fullName evidence="1">Uncharacterized protein</fullName>
    </submittedName>
</protein>
<evidence type="ECO:0000313" key="1">
    <source>
        <dbReference type="EMBL" id="SCX13291.1"/>
    </source>
</evidence>
<name>A0A1G4VXG6_9FLAO</name>
<dbReference type="EMBL" id="FMTY01000004">
    <property type="protein sequence ID" value="SCX13291.1"/>
    <property type="molecule type" value="Genomic_DNA"/>
</dbReference>
<dbReference type="Proteomes" id="UP000182124">
    <property type="component" value="Unassembled WGS sequence"/>
</dbReference>
<dbReference type="STRING" id="329186.SAMN02927925_01937"/>
<reference evidence="1 2" key="1">
    <citation type="submission" date="2016-10" db="EMBL/GenBank/DDBJ databases">
        <authorList>
            <person name="de Groot N.N."/>
        </authorList>
    </citation>
    <scope>NUCLEOTIDE SEQUENCE [LARGE SCALE GENOMIC DNA]</scope>
    <source>
        <strain evidence="1 2">CGMCC 1.3801</strain>
    </source>
</reference>
<sequence>MSSFLVVLVYSIVLKLPIFLSLKEWIQELQKNISVTKLHEVAIELISPIPNR</sequence>
<accession>A0A1G4VXG6</accession>
<proteinExistence type="predicted"/>
<evidence type="ECO:0000313" key="2">
    <source>
        <dbReference type="Proteomes" id="UP000182124"/>
    </source>
</evidence>
<dbReference type="AlphaFoldDB" id="A0A1G4VXG6"/>
<organism evidence="1 2">
    <name type="scientific">Flavobacterium saliperosum</name>
    <dbReference type="NCBI Taxonomy" id="329186"/>
    <lineage>
        <taxon>Bacteria</taxon>
        <taxon>Pseudomonadati</taxon>
        <taxon>Bacteroidota</taxon>
        <taxon>Flavobacteriia</taxon>
        <taxon>Flavobacteriales</taxon>
        <taxon>Flavobacteriaceae</taxon>
        <taxon>Flavobacterium</taxon>
    </lineage>
</organism>